<protein>
    <submittedName>
        <fullName evidence="2">Uncharacterized protein</fullName>
    </submittedName>
</protein>
<proteinExistence type="predicted"/>
<name>A0ABD1YW97_9MARC</name>
<feature type="region of interest" description="Disordered" evidence="1">
    <location>
        <begin position="16"/>
        <end position="37"/>
    </location>
</feature>
<organism evidence="2 3">
    <name type="scientific">Riccia fluitans</name>
    <dbReference type="NCBI Taxonomy" id="41844"/>
    <lineage>
        <taxon>Eukaryota</taxon>
        <taxon>Viridiplantae</taxon>
        <taxon>Streptophyta</taxon>
        <taxon>Embryophyta</taxon>
        <taxon>Marchantiophyta</taxon>
        <taxon>Marchantiopsida</taxon>
        <taxon>Marchantiidae</taxon>
        <taxon>Marchantiales</taxon>
        <taxon>Ricciaceae</taxon>
        <taxon>Riccia</taxon>
    </lineage>
</organism>
<comment type="caution">
    <text evidence="2">The sequence shown here is derived from an EMBL/GenBank/DDBJ whole genome shotgun (WGS) entry which is preliminary data.</text>
</comment>
<feature type="region of interest" description="Disordered" evidence="1">
    <location>
        <begin position="88"/>
        <end position="126"/>
    </location>
</feature>
<feature type="compositionally biased region" description="Basic and acidic residues" evidence="1">
    <location>
        <begin position="89"/>
        <end position="117"/>
    </location>
</feature>
<reference evidence="2 3" key="1">
    <citation type="submission" date="2024-09" db="EMBL/GenBank/DDBJ databases">
        <title>Chromosome-scale assembly of Riccia fluitans.</title>
        <authorList>
            <person name="Paukszto L."/>
            <person name="Sawicki J."/>
            <person name="Karawczyk K."/>
            <person name="Piernik-Szablinska J."/>
            <person name="Szczecinska M."/>
            <person name="Mazdziarz M."/>
        </authorList>
    </citation>
    <scope>NUCLEOTIDE SEQUENCE [LARGE SCALE GENOMIC DNA]</scope>
    <source>
        <strain evidence="2">Rf_01</strain>
        <tissue evidence="2">Aerial parts of the thallus</tissue>
    </source>
</reference>
<gene>
    <name evidence="2" type="ORF">R1flu_006536</name>
</gene>
<evidence type="ECO:0000256" key="1">
    <source>
        <dbReference type="SAM" id="MobiDB-lite"/>
    </source>
</evidence>
<evidence type="ECO:0000313" key="2">
    <source>
        <dbReference type="EMBL" id="KAL2635057.1"/>
    </source>
</evidence>
<dbReference type="AlphaFoldDB" id="A0ABD1YW97"/>
<sequence>MYYYCNCGVRRDVEDEDRASAGMQDSPAQPSPTGESIAEGEGVAVRAGGLKLSGEAGDDNLAFTSFPVSLCIVHLLPELGQVLRFVGLESRDESPKEQTGDESKRDEAGLEKGRAEHSINLFAGRV</sequence>
<evidence type="ECO:0000313" key="3">
    <source>
        <dbReference type="Proteomes" id="UP001605036"/>
    </source>
</evidence>
<keyword evidence="3" id="KW-1185">Reference proteome</keyword>
<dbReference type="EMBL" id="JBHFFA010000003">
    <property type="protein sequence ID" value="KAL2635057.1"/>
    <property type="molecule type" value="Genomic_DNA"/>
</dbReference>
<dbReference type="Proteomes" id="UP001605036">
    <property type="component" value="Unassembled WGS sequence"/>
</dbReference>
<accession>A0ABD1YW97</accession>